<dbReference type="InterPro" id="IPR029033">
    <property type="entry name" value="His_PPase_superfam"/>
</dbReference>
<protein>
    <submittedName>
        <fullName evidence="2">Histidine phosphatase family protein</fullName>
    </submittedName>
</protein>
<dbReference type="SMART" id="SM00855">
    <property type="entry name" value="PGAM"/>
    <property type="match status" value="1"/>
</dbReference>
<dbReference type="Proteomes" id="UP000829069">
    <property type="component" value="Chromosome"/>
</dbReference>
<accession>A0ABY3WED1</accession>
<proteinExistence type="predicted"/>
<dbReference type="Gene3D" id="3.40.50.1240">
    <property type="entry name" value="Phosphoglycerate mutase-like"/>
    <property type="match status" value="1"/>
</dbReference>
<name>A0ABY3WED1_9MICC</name>
<dbReference type="PANTHER" id="PTHR48100:SF58">
    <property type="entry name" value="PE-PGRS FAMILY PROTEIN PE_PGRS11"/>
    <property type="match status" value="1"/>
</dbReference>
<evidence type="ECO:0000256" key="1">
    <source>
        <dbReference type="SAM" id="MobiDB-lite"/>
    </source>
</evidence>
<dbReference type="Pfam" id="PF00300">
    <property type="entry name" value="His_Phos_1"/>
    <property type="match status" value="1"/>
</dbReference>
<sequence length="228" mass="23997">MRLLLIRHGQTPSNVRGLLDTGAPGAELTQLGEEQARALPTVLDGEPIDALLVSTLVRTQLTASPLAAARRLETDVHDGLREISAGELEMRGDRDAIMAYMTTVFAWASGDLERRMPGGPDGHETFGRFDAVIDEARASGVGTLAVVSHGAMIRSWAGARASNLSVPFVARNQLSNTGVVVLDGGPDGWEALTWMGQAVGGPELAAPLADGPTADAINPDRIPTDSRD</sequence>
<dbReference type="PROSITE" id="PS00175">
    <property type="entry name" value="PG_MUTASE"/>
    <property type="match status" value="1"/>
</dbReference>
<reference evidence="2 3" key="1">
    <citation type="submission" date="2022-03" db="EMBL/GenBank/DDBJ databases">
        <title>Isotopic signatures of nitrous oxide derived from detoxification processes.</title>
        <authorList>
            <person name="Behrendt U."/>
            <person name="Buchen C."/>
            <person name="Well R."/>
            <person name="Ulrich A."/>
            <person name="Rohe L."/>
            <person name="Kolb S."/>
            <person name="Schloter M."/>
            <person name="Horn M.A."/>
            <person name="Augustin J."/>
        </authorList>
    </citation>
    <scope>NUCLEOTIDE SEQUENCE [LARGE SCALE GENOMIC DNA]</scope>
    <source>
        <strain evidence="2 3">S4-C24</strain>
    </source>
</reference>
<dbReference type="PANTHER" id="PTHR48100">
    <property type="entry name" value="BROAD-SPECIFICITY PHOSPHATASE YOR283W-RELATED"/>
    <property type="match status" value="1"/>
</dbReference>
<dbReference type="EMBL" id="CP093326">
    <property type="protein sequence ID" value="UNK46682.1"/>
    <property type="molecule type" value="Genomic_DNA"/>
</dbReference>
<dbReference type="InterPro" id="IPR050275">
    <property type="entry name" value="PGM_Phosphatase"/>
</dbReference>
<evidence type="ECO:0000313" key="2">
    <source>
        <dbReference type="EMBL" id="UNK46682.1"/>
    </source>
</evidence>
<dbReference type="RefSeq" id="WP_241914638.1">
    <property type="nucleotide sequence ID" value="NZ_CP093326.1"/>
</dbReference>
<dbReference type="InterPro" id="IPR013078">
    <property type="entry name" value="His_Pase_superF_clade-1"/>
</dbReference>
<gene>
    <name evidence="2" type="ORF">MNQ99_04810</name>
</gene>
<organism evidence="2 3">
    <name type="scientific">Arthrobacter sulfonylureivorans</name>
    <dbReference type="NCBI Taxonomy" id="2486855"/>
    <lineage>
        <taxon>Bacteria</taxon>
        <taxon>Bacillati</taxon>
        <taxon>Actinomycetota</taxon>
        <taxon>Actinomycetes</taxon>
        <taxon>Micrococcales</taxon>
        <taxon>Micrococcaceae</taxon>
        <taxon>Arthrobacter</taxon>
    </lineage>
</organism>
<dbReference type="CDD" id="cd07067">
    <property type="entry name" value="HP_PGM_like"/>
    <property type="match status" value="1"/>
</dbReference>
<keyword evidence="3" id="KW-1185">Reference proteome</keyword>
<dbReference type="InterPro" id="IPR001345">
    <property type="entry name" value="PG/BPGM_mutase_AS"/>
</dbReference>
<feature type="region of interest" description="Disordered" evidence="1">
    <location>
        <begin position="203"/>
        <end position="228"/>
    </location>
</feature>
<evidence type="ECO:0000313" key="3">
    <source>
        <dbReference type="Proteomes" id="UP000829069"/>
    </source>
</evidence>
<dbReference type="SUPFAM" id="SSF53254">
    <property type="entry name" value="Phosphoglycerate mutase-like"/>
    <property type="match status" value="1"/>
</dbReference>